<evidence type="ECO:0000256" key="2">
    <source>
        <dbReference type="ARBA" id="ARBA00022980"/>
    </source>
</evidence>
<evidence type="ECO:0000256" key="3">
    <source>
        <dbReference type="ARBA" id="ARBA00023274"/>
    </source>
</evidence>
<dbReference type="PANTHER" id="PTHR10744">
    <property type="entry name" value="40S RIBOSOMAL PROTEIN S11 FAMILY MEMBER"/>
    <property type="match status" value="1"/>
</dbReference>
<evidence type="ECO:0000313" key="5">
    <source>
        <dbReference type="EMBL" id="EET89861.1"/>
    </source>
</evidence>
<evidence type="ECO:0000313" key="6">
    <source>
        <dbReference type="Proteomes" id="UP000332487"/>
    </source>
</evidence>
<sequence length="97" mass="10776">MECKDPKCPVHGNLKTRGSELVGVVVSDKAAKTVVIERPYTTYLKKYERSLRNTSRISAYNPQCIAAKTGDTVVISGCRRLSKTKAFVVTKVVKKEE</sequence>
<dbReference type="SUPFAM" id="SSF50249">
    <property type="entry name" value="Nucleic acid-binding proteins"/>
    <property type="match status" value="1"/>
</dbReference>
<dbReference type="NCBIfam" id="TIGR03630">
    <property type="entry name" value="uS17_arch"/>
    <property type="match status" value="1"/>
</dbReference>
<name>C7DIT7_MICA2</name>
<protein>
    <recommendedName>
        <fullName evidence="4">30S ribosomal protein S17</fullName>
    </recommendedName>
</protein>
<organism evidence="5 6">
    <name type="scientific">Candidatus Micrarchaeum acidiphilum ARMAN-2</name>
    <dbReference type="NCBI Taxonomy" id="425595"/>
    <lineage>
        <taxon>Archaea</taxon>
        <taxon>Candidatus Micrarchaeota</taxon>
        <taxon>Candidatus Micrarchaeia</taxon>
        <taxon>Candidatus Micrarchaeales</taxon>
        <taxon>Candidatus Micrarchaeaceae</taxon>
        <taxon>Candidatus Micrarchaeum</taxon>
    </lineage>
</organism>
<dbReference type="Pfam" id="PF00366">
    <property type="entry name" value="Ribosomal_S17"/>
    <property type="match status" value="1"/>
</dbReference>
<gene>
    <name evidence="5" type="ORF">UNLARM2_0975</name>
</gene>
<reference evidence="5 6" key="1">
    <citation type="journal article" date="2009" name="Genome Biol.">
        <title>Community-wide analysis of microbial genome sequence signatures.</title>
        <authorList>
            <person name="Dick G.J."/>
            <person name="Andersson A.F."/>
            <person name="Baker B.J."/>
            <person name="Simmons S.L."/>
            <person name="Thomas B.C."/>
            <person name="Yelton A.P."/>
            <person name="Banfield J.F."/>
        </authorList>
    </citation>
    <scope>NUCLEOTIDE SEQUENCE [LARGE SCALE GENOMIC DNA]</scope>
    <source>
        <strain evidence="5">ARMAN-2</strain>
    </source>
</reference>
<dbReference type="InterPro" id="IPR028333">
    <property type="entry name" value="Ribosomal_uS17_arc/euk"/>
</dbReference>
<proteinExistence type="inferred from homology"/>
<reference evidence="5 6" key="2">
    <citation type="journal article" date="2010" name="Proc. Natl. Acad. Sci. U.S.A.">
        <title>Enigmatic, ultrasmall, uncultivated Archaea.</title>
        <authorList>
            <person name="Baker B.J."/>
            <person name="Comolli L.R."/>
            <person name="Dick G.J."/>
            <person name="Hauser L.J."/>
            <person name="Hyatt D."/>
            <person name="Dill B.D."/>
            <person name="Land M.L."/>
            <person name="Verberkmoes N.C."/>
            <person name="Hettich R.L."/>
            <person name="Banfield J.F."/>
        </authorList>
    </citation>
    <scope>NUCLEOTIDE SEQUENCE [LARGE SCALE GENOMIC DNA]</scope>
    <source>
        <strain evidence="5">ARMAN-2</strain>
    </source>
</reference>
<comment type="similarity">
    <text evidence="1">Belongs to the universal ribosomal protein uS17 family.</text>
</comment>
<dbReference type="GO" id="GO:0022627">
    <property type="term" value="C:cytosolic small ribosomal subunit"/>
    <property type="evidence" value="ECO:0007669"/>
    <property type="project" value="UniProtKB-UniRule"/>
</dbReference>
<dbReference type="PANTHER" id="PTHR10744:SF9">
    <property type="entry name" value="40S RIBOSOMAL PROTEIN S11-RELATED"/>
    <property type="match status" value="1"/>
</dbReference>
<dbReference type="InterPro" id="IPR000266">
    <property type="entry name" value="Ribosomal_uS17"/>
</dbReference>
<dbReference type="Proteomes" id="UP000332487">
    <property type="component" value="Unassembled WGS sequence"/>
</dbReference>
<accession>C7DIT7</accession>
<dbReference type="EMBL" id="GG697241">
    <property type="protein sequence ID" value="EET89861.1"/>
    <property type="molecule type" value="Genomic_DNA"/>
</dbReference>
<keyword evidence="6" id="KW-1185">Reference proteome</keyword>
<dbReference type="Gene3D" id="2.40.50.1000">
    <property type="match status" value="1"/>
</dbReference>
<keyword evidence="3" id="KW-0687">Ribonucleoprotein</keyword>
<evidence type="ECO:0000256" key="4">
    <source>
        <dbReference type="NCBIfam" id="TIGR03630"/>
    </source>
</evidence>
<evidence type="ECO:0000256" key="1">
    <source>
        <dbReference type="ARBA" id="ARBA00010254"/>
    </source>
</evidence>
<dbReference type="AlphaFoldDB" id="C7DIT7"/>
<dbReference type="GO" id="GO:0003735">
    <property type="term" value="F:structural constituent of ribosome"/>
    <property type="evidence" value="ECO:0007669"/>
    <property type="project" value="UniProtKB-UniRule"/>
</dbReference>
<dbReference type="GO" id="GO:0006412">
    <property type="term" value="P:translation"/>
    <property type="evidence" value="ECO:0007669"/>
    <property type="project" value="UniProtKB-UniRule"/>
</dbReference>
<dbReference type="CDD" id="cd00364">
    <property type="entry name" value="Ribosomal_uS17"/>
    <property type="match status" value="1"/>
</dbReference>
<keyword evidence="2 5" id="KW-0689">Ribosomal protein</keyword>
<dbReference type="InterPro" id="IPR012340">
    <property type="entry name" value="NA-bd_OB-fold"/>
</dbReference>